<reference evidence="6 7" key="1">
    <citation type="submission" date="2016-10" db="EMBL/GenBank/DDBJ databases">
        <authorList>
            <person name="de Groot N.N."/>
        </authorList>
    </citation>
    <scope>NUCLEOTIDE SEQUENCE [LARGE SCALE GENOMIC DNA]</scope>
    <source>
        <strain evidence="6 7">DSM 13305</strain>
    </source>
</reference>
<dbReference type="PANTHER" id="PTHR43343:SF3">
    <property type="entry name" value="PROTEASE DO-LIKE 8, CHLOROPLASTIC"/>
    <property type="match status" value="1"/>
</dbReference>
<evidence type="ECO:0000256" key="4">
    <source>
        <dbReference type="SAM" id="Phobius"/>
    </source>
</evidence>
<dbReference type="SUPFAM" id="SSF50156">
    <property type="entry name" value="PDZ domain-like"/>
    <property type="match status" value="1"/>
</dbReference>
<keyword evidence="2 6" id="KW-0645">Protease</keyword>
<dbReference type="Gene3D" id="2.40.10.10">
    <property type="entry name" value="Trypsin-like serine proteases"/>
    <property type="match status" value="2"/>
</dbReference>
<dbReference type="GO" id="GO:0004252">
    <property type="term" value="F:serine-type endopeptidase activity"/>
    <property type="evidence" value="ECO:0007669"/>
    <property type="project" value="InterPro"/>
</dbReference>
<evidence type="ECO:0000313" key="6">
    <source>
        <dbReference type="EMBL" id="SEP37635.1"/>
    </source>
</evidence>
<dbReference type="GO" id="GO:0006508">
    <property type="term" value="P:proteolysis"/>
    <property type="evidence" value="ECO:0007669"/>
    <property type="project" value="UniProtKB-KW"/>
</dbReference>
<dbReference type="Proteomes" id="UP000198847">
    <property type="component" value="Unassembled WGS sequence"/>
</dbReference>
<organism evidence="6 7">
    <name type="scientific">Propionispora vibrioides</name>
    <dbReference type="NCBI Taxonomy" id="112903"/>
    <lineage>
        <taxon>Bacteria</taxon>
        <taxon>Bacillati</taxon>
        <taxon>Bacillota</taxon>
        <taxon>Negativicutes</taxon>
        <taxon>Selenomonadales</taxon>
        <taxon>Sporomusaceae</taxon>
        <taxon>Propionispora</taxon>
    </lineage>
</organism>
<keyword evidence="4" id="KW-1133">Transmembrane helix</keyword>
<dbReference type="InterPro" id="IPR036034">
    <property type="entry name" value="PDZ_sf"/>
</dbReference>
<evidence type="ECO:0000256" key="2">
    <source>
        <dbReference type="ARBA" id="ARBA00022670"/>
    </source>
</evidence>
<dbReference type="InterPro" id="IPR009003">
    <property type="entry name" value="Peptidase_S1_PA"/>
</dbReference>
<feature type="domain" description="PDZ" evidence="5">
    <location>
        <begin position="306"/>
        <end position="379"/>
    </location>
</feature>
<dbReference type="PROSITE" id="PS50106">
    <property type="entry name" value="PDZ"/>
    <property type="match status" value="1"/>
</dbReference>
<sequence>MSVSILPIRIAAPVWMNDKGAFAMAQYKRITSYIIVAVIAALLGGGFVWGYSNKLAKNTPQGSGGSSANLAQLPSNGASISDARNTAVVRAAQQVGPAVVGITNKAYANDSREGKVLVEQGTGSGVIFDAQGHIATNYHVVQEAQEISVSLSDGRVVDGKVLGTDPATDLAVVKIDADNLPAATLGDSDSLLVGEPAIAIGNPLGLEFKGSVTAGVISALNRSIEIGDRKFKLIQTDAAINPGNSGGALVNADGLVVGINSAKIAVAGVEGIGFSIPINTARPILQSLIEKGKVIRPYLGIGVWDKNSAAQYGYSLNIDKGVYVAKLYKNGAAAKAGIKQGDVILKVAGTDTNTVADLRSVTDAQAVGSSVEVVIQRNDKTMTVTVTLEEMPEQQ</sequence>
<dbReference type="PANTHER" id="PTHR43343">
    <property type="entry name" value="PEPTIDASE S12"/>
    <property type="match status" value="1"/>
</dbReference>
<dbReference type="Gene3D" id="2.30.42.10">
    <property type="match status" value="1"/>
</dbReference>
<dbReference type="InterPro" id="IPR001478">
    <property type="entry name" value="PDZ"/>
</dbReference>
<evidence type="ECO:0000256" key="3">
    <source>
        <dbReference type="ARBA" id="ARBA00022801"/>
    </source>
</evidence>
<dbReference type="SMART" id="SM00228">
    <property type="entry name" value="PDZ"/>
    <property type="match status" value="1"/>
</dbReference>
<dbReference type="InterPro" id="IPR001940">
    <property type="entry name" value="Peptidase_S1C"/>
</dbReference>
<dbReference type="InterPro" id="IPR043504">
    <property type="entry name" value="Peptidase_S1_PA_chymotrypsin"/>
</dbReference>
<keyword evidence="4" id="KW-0472">Membrane</keyword>
<evidence type="ECO:0000313" key="7">
    <source>
        <dbReference type="Proteomes" id="UP000198847"/>
    </source>
</evidence>
<dbReference type="AlphaFoldDB" id="A0A1H8XCH8"/>
<dbReference type="Pfam" id="PF13180">
    <property type="entry name" value="PDZ_2"/>
    <property type="match status" value="1"/>
</dbReference>
<gene>
    <name evidence="6" type="ORF">SAMN04490178_12243</name>
</gene>
<accession>A0A1H8XCH8</accession>
<keyword evidence="3" id="KW-0378">Hydrolase</keyword>
<keyword evidence="7" id="KW-1185">Reference proteome</keyword>
<keyword evidence="4" id="KW-0812">Transmembrane</keyword>
<proteinExistence type="inferred from homology"/>
<dbReference type="EMBL" id="FODY01000022">
    <property type="protein sequence ID" value="SEP37635.1"/>
    <property type="molecule type" value="Genomic_DNA"/>
</dbReference>
<name>A0A1H8XCH8_9FIRM</name>
<evidence type="ECO:0000259" key="5">
    <source>
        <dbReference type="PROSITE" id="PS50106"/>
    </source>
</evidence>
<dbReference type="InterPro" id="IPR051201">
    <property type="entry name" value="Chloro_Bact_Ser_Proteases"/>
</dbReference>
<comment type="similarity">
    <text evidence="1">Belongs to the peptidase S1C family.</text>
</comment>
<protein>
    <submittedName>
        <fullName evidence="6">Serine protease Do</fullName>
    </submittedName>
</protein>
<dbReference type="STRING" id="112903.SAMN04490178_12243"/>
<dbReference type="SUPFAM" id="SSF50494">
    <property type="entry name" value="Trypsin-like serine proteases"/>
    <property type="match status" value="1"/>
</dbReference>
<evidence type="ECO:0000256" key="1">
    <source>
        <dbReference type="ARBA" id="ARBA00010541"/>
    </source>
</evidence>
<feature type="transmembrane region" description="Helical" evidence="4">
    <location>
        <begin position="30"/>
        <end position="51"/>
    </location>
</feature>
<dbReference type="Pfam" id="PF13365">
    <property type="entry name" value="Trypsin_2"/>
    <property type="match status" value="1"/>
</dbReference>
<dbReference type="PRINTS" id="PR00834">
    <property type="entry name" value="PROTEASES2C"/>
</dbReference>